<dbReference type="InterPro" id="IPR002820">
    <property type="entry name" value="Mopterin_CF_biosynth-C_dom"/>
</dbReference>
<dbReference type="InterPro" id="IPR050105">
    <property type="entry name" value="MoCo_biosynth_MoaA/MoaC"/>
</dbReference>
<evidence type="ECO:0000256" key="2">
    <source>
        <dbReference type="ARBA" id="ARBA00005046"/>
    </source>
</evidence>
<evidence type="ECO:0000256" key="3">
    <source>
        <dbReference type="ARBA" id="ARBA00012575"/>
    </source>
</evidence>
<evidence type="ECO:0000259" key="7">
    <source>
        <dbReference type="Pfam" id="PF01967"/>
    </source>
</evidence>
<organism evidence="8 9">
    <name type="scientific">Apatococcus lobatus</name>
    <dbReference type="NCBI Taxonomy" id="904363"/>
    <lineage>
        <taxon>Eukaryota</taxon>
        <taxon>Viridiplantae</taxon>
        <taxon>Chlorophyta</taxon>
        <taxon>core chlorophytes</taxon>
        <taxon>Trebouxiophyceae</taxon>
        <taxon>Chlorellales</taxon>
        <taxon>Chlorellaceae</taxon>
        <taxon>Apatococcus</taxon>
    </lineage>
</organism>
<dbReference type="Gene3D" id="3.30.70.640">
    <property type="entry name" value="Molybdopterin cofactor biosynthesis C (MoaC) domain"/>
    <property type="match status" value="1"/>
</dbReference>
<dbReference type="SUPFAM" id="SSF55040">
    <property type="entry name" value="Molybdenum cofactor biosynthesis protein C, MoaC"/>
    <property type="match status" value="1"/>
</dbReference>
<feature type="domain" description="Molybdopterin cofactor biosynthesis C (MoaC)" evidence="7">
    <location>
        <begin position="146"/>
        <end position="287"/>
    </location>
</feature>
<dbReference type="PANTHER" id="PTHR22960">
    <property type="entry name" value="MOLYBDOPTERIN COFACTOR SYNTHESIS PROTEIN A"/>
    <property type="match status" value="1"/>
</dbReference>
<comment type="caution">
    <text evidence="8">The sequence shown here is derived from an EMBL/GenBank/DDBJ whole genome shotgun (WGS) entry which is preliminary data.</text>
</comment>
<feature type="region of interest" description="Disordered" evidence="6">
    <location>
        <begin position="48"/>
        <end position="76"/>
    </location>
</feature>
<gene>
    <name evidence="8" type="ORF">WJX74_007321</name>
</gene>
<comment type="pathway">
    <text evidence="2">Cofactor biosynthesis; molybdopterin biosynthesis.</text>
</comment>
<accession>A0AAW1RSI2</accession>
<keyword evidence="4" id="KW-0501">Molybdenum cofactor biosynthesis</keyword>
<dbReference type="InterPro" id="IPR047594">
    <property type="entry name" value="MoaC_bact/euk"/>
</dbReference>
<keyword evidence="9" id="KW-1185">Reference proteome</keyword>
<keyword evidence="5" id="KW-0456">Lyase</keyword>
<evidence type="ECO:0000256" key="5">
    <source>
        <dbReference type="ARBA" id="ARBA00023239"/>
    </source>
</evidence>
<dbReference type="NCBIfam" id="NF006870">
    <property type="entry name" value="PRK09364.1"/>
    <property type="match status" value="1"/>
</dbReference>
<dbReference type="GO" id="GO:0061799">
    <property type="term" value="F:cyclic pyranopterin monophosphate synthase activity"/>
    <property type="evidence" value="ECO:0007669"/>
    <property type="project" value="UniProtKB-EC"/>
</dbReference>
<feature type="region of interest" description="Disordered" evidence="6">
    <location>
        <begin position="88"/>
        <end position="134"/>
    </location>
</feature>
<evidence type="ECO:0000313" key="8">
    <source>
        <dbReference type="EMBL" id="KAK9836742.1"/>
    </source>
</evidence>
<dbReference type="NCBIfam" id="TIGR00581">
    <property type="entry name" value="moaC"/>
    <property type="match status" value="1"/>
</dbReference>
<protein>
    <recommendedName>
        <fullName evidence="3">cyclic pyranopterin monophosphate synthase</fullName>
        <ecNumber evidence="3">4.6.1.17</ecNumber>
    </recommendedName>
</protein>
<evidence type="ECO:0000256" key="6">
    <source>
        <dbReference type="SAM" id="MobiDB-lite"/>
    </source>
</evidence>
<feature type="compositionally biased region" description="Polar residues" evidence="6">
    <location>
        <begin position="97"/>
        <end position="109"/>
    </location>
</feature>
<name>A0AAW1RSI2_9CHLO</name>
<proteinExistence type="inferred from homology"/>
<evidence type="ECO:0000256" key="1">
    <source>
        <dbReference type="ARBA" id="ARBA00001637"/>
    </source>
</evidence>
<dbReference type="Proteomes" id="UP001438707">
    <property type="component" value="Unassembled WGS sequence"/>
</dbReference>
<dbReference type="Pfam" id="PF01967">
    <property type="entry name" value="MoaC"/>
    <property type="match status" value="1"/>
</dbReference>
<dbReference type="EMBL" id="JALJOS010000007">
    <property type="protein sequence ID" value="KAK9836742.1"/>
    <property type="molecule type" value="Genomic_DNA"/>
</dbReference>
<dbReference type="GO" id="GO:0006777">
    <property type="term" value="P:Mo-molybdopterin cofactor biosynthetic process"/>
    <property type="evidence" value="ECO:0007669"/>
    <property type="project" value="UniProtKB-KW"/>
</dbReference>
<dbReference type="InterPro" id="IPR036522">
    <property type="entry name" value="MoaC_sf"/>
</dbReference>
<dbReference type="InterPro" id="IPR023045">
    <property type="entry name" value="MoaC"/>
</dbReference>
<dbReference type="AlphaFoldDB" id="A0AAW1RSI2"/>
<evidence type="ECO:0000313" key="9">
    <source>
        <dbReference type="Proteomes" id="UP001438707"/>
    </source>
</evidence>
<evidence type="ECO:0000256" key="4">
    <source>
        <dbReference type="ARBA" id="ARBA00023150"/>
    </source>
</evidence>
<dbReference type="HAMAP" id="MF_01224_B">
    <property type="entry name" value="MoaC_B"/>
    <property type="match status" value="1"/>
</dbReference>
<sequence>MGSWPYRGLRELTSGLLKEACPQLQGWLCAARKSAKALQLSELAAAKYSTGSGPSDWPGSAPAEPLTPDNSDNLDTFNRELNDVFEVASSHEEPRSHPQQQPRSHSLWQADTAPDRSAQHISRQVQYPSEAPGRLSHLDHQGSAQMVDVGEKEVTRRTATAQMRVQLSHEVFREVMNPRHLKKGNVIETARIAGIMAAKHTPTLIPMCHTVPLDKVQLEIKPCEQAAEPGQTELEITATASATHRTGVEMEALTAAAAAGLTVYDMCKAMDHGIVLNGLQLVHKAGGKTGTWTHSDR</sequence>
<comment type="catalytic activity">
    <reaction evidence="1">
        <text>(8S)-3',8-cyclo-7,8-dihydroguanosine 5'-triphosphate = cyclic pyranopterin phosphate + diphosphate</text>
        <dbReference type="Rhea" id="RHEA:49580"/>
        <dbReference type="ChEBI" id="CHEBI:33019"/>
        <dbReference type="ChEBI" id="CHEBI:59648"/>
        <dbReference type="ChEBI" id="CHEBI:131766"/>
        <dbReference type="EC" id="4.6.1.17"/>
    </reaction>
</comment>
<reference evidence="8 9" key="1">
    <citation type="journal article" date="2024" name="Nat. Commun.">
        <title>Phylogenomics reveals the evolutionary origins of lichenization in chlorophyte algae.</title>
        <authorList>
            <person name="Puginier C."/>
            <person name="Libourel C."/>
            <person name="Otte J."/>
            <person name="Skaloud P."/>
            <person name="Haon M."/>
            <person name="Grisel S."/>
            <person name="Petersen M."/>
            <person name="Berrin J.G."/>
            <person name="Delaux P.M."/>
            <person name="Dal Grande F."/>
            <person name="Keller J."/>
        </authorList>
    </citation>
    <scope>NUCLEOTIDE SEQUENCE [LARGE SCALE GENOMIC DNA]</scope>
    <source>
        <strain evidence="8 9">SAG 2145</strain>
    </source>
</reference>
<dbReference type="EC" id="4.6.1.17" evidence="3"/>